<proteinExistence type="predicted"/>
<reference evidence="4" key="1">
    <citation type="journal article" date="2019" name="Environ. Microbiol.">
        <title>Fungal ecological strategies reflected in gene transcription - a case study of two litter decomposers.</title>
        <authorList>
            <person name="Barbi F."/>
            <person name="Kohler A."/>
            <person name="Barry K."/>
            <person name="Baskaran P."/>
            <person name="Daum C."/>
            <person name="Fauchery L."/>
            <person name="Ihrmark K."/>
            <person name="Kuo A."/>
            <person name="LaButti K."/>
            <person name="Lipzen A."/>
            <person name="Morin E."/>
            <person name="Grigoriev I.V."/>
            <person name="Henrissat B."/>
            <person name="Lindahl B."/>
            <person name="Martin F."/>
        </authorList>
    </citation>
    <scope>NUCLEOTIDE SEQUENCE</scope>
    <source>
        <strain evidence="4">JB14</strain>
    </source>
</reference>
<sequence>MLMHNDPLPKPHEDIDFTKNPDIKDIATNRFADPQVQALASQHHVSEYSKLKYGPAGLGRYVPLSVLEPETFKELRTRQQIHCSNTKAWWYSQKPPETTSPVILGPSAPKPSESESEGLAQQLSAAMDEQLPQTVLEERPVRSLSIGTQNHTIKTSASHPINISAIVPPEILSIISSHLMFTSAGVSKELNESTVPILDTQPTVFEVPAPFTLDHFILSPSLHHLTPALRNSIPPPPIPVETPLSPHLRTRSHVTEALHAAINSGMKPDSTFHSNGSSVSLSISVKPITPSQPLKRTMSEPELESGTVVEPIDLPSEASETGPPTNAELEAEAQLPSLESTSSPSQSTAAPSFLLGNLFLSSCPGKKVRLQGPVKGRSGVCRDLSTDLQRMKDLGVGCVVCCLDDTELEFLGAPWPEYQSAASKIGLDVLRLPTPEGLAPSLSPDLLDKELTTLIQNYTLRGIPVLVHCRGGVGRAGVISACWISKLGLCGWLGDVSSPVTSTSKSLSSTTLSDAAPEKTQNLINQDALELVEKVIAVVRRRRSVKAIETFEQAQFLIDFIEHLRLKTALPSRG</sequence>
<dbReference type="EMBL" id="ML769444">
    <property type="protein sequence ID" value="KAE9401597.1"/>
    <property type="molecule type" value="Genomic_DNA"/>
</dbReference>
<name>A0A6A4HXE8_9AGAR</name>
<evidence type="ECO:0000256" key="1">
    <source>
        <dbReference type="ARBA" id="ARBA00022801"/>
    </source>
</evidence>
<evidence type="ECO:0000259" key="3">
    <source>
        <dbReference type="PROSITE" id="PS50056"/>
    </source>
</evidence>
<dbReference type="GO" id="GO:0016791">
    <property type="term" value="F:phosphatase activity"/>
    <property type="evidence" value="ECO:0007669"/>
    <property type="project" value="UniProtKB-ARBA"/>
</dbReference>
<dbReference type="InterPro" id="IPR029021">
    <property type="entry name" value="Prot-tyrosine_phosphatase-like"/>
</dbReference>
<keyword evidence="5" id="KW-1185">Reference proteome</keyword>
<dbReference type="SUPFAM" id="SSF52799">
    <property type="entry name" value="(Phosphotyrosine protein) phosphatases II"/>
    <property type="match status" value="1"/>
</dbReference>
<dbReference type="AlphaFoldDB" id="A0A6A4HXE8"/>
<accession>A0A6A4HXE8</accession>
<protein>
    <submittedName>
        <fullName evidence="4">Phosphatases II</fullName>
    </submittedName>
</protein>
<evidence type="ECO:0000313" key="5">
    <source>
        <dbReference type="Proteomes" id="UP000799118"/>
    </source>
</evidence>
<dbReference type="InterPro" id="IPR057023">
    <property type="entry name" value="PTP-SAK"/>
</dbReference>
<keyword evidence="1" id="KW-0378">Hydrolase</keyword>
<dbReference type="InterPro" id="IPR000387">
    <property type="entry name" value="Tyr_Pase_dom"/>
</dbReference>
<dbReference type="Gene3D" id="3.90.190.10">
    <property type="entry name" value="Protein tyrosine phosphatase superfamily"/>
    <property type="match status" value="1"/>
</dbReference>
<gene>
    <name evidence="4" type="ORF">BT96DRAFT_598487</name>
</gene>
<organism evidence="4 5">
    <name type="scientific">Gymnopus androsaceus JB14</name>
    <dbReference type="NCBI Taxonomy" id="1447944"/>
    <lineage>
        <taxon>Eukaryota</taxon>
        <taxon>Fungi</taxon>
        <taxon>Dikarya</taxon>
        <taxon>Basidiomycota</taxon>
        <taxon>Agaricomycotina</taxon>
        <taxon>Agaricomycetes</taxon>
        <taxon>Agaricomycetidae</taxon>
        <taxon>Agaricales</taxon>
        <taxon>Marasmiineae</taxon>
        <taxon>Omphalotaceae</taxon>
        <taxon>Gymnopus</taxon>
    </lineage>
</organism>
<dbReference type="Pfam" id="PF22784">
    <property type="entry name" value="PTP-SAK"/>
    <property type="match status" value="1"/>
</dbReference>
<dbReference type="Proteomes" id="UP000799118">
    <property type="component" value="Unassembled WGS sequence"/>
</dbReference>
<dbReference type="PROSITE" id="PS50056">
    <property type="entry name" value="TYR_PHOSPHATASE_2"/>
    <property type="match status" value="1"/>
</dbReference>
<evidence type="ECO:0000313" key="4">
    <source>
        <dbReference type="EMBL" id="KAE9401597.1"/>
    </source>
</evidence>
<feature type="domain" description="Tyrosine specific protein phosphatases" evidence="3">
    <location>
        <begin position="449"/>
        <end position="484"/>
    </location>
</feature>
<dbReference type="OrthoDB" id="266663at2759"/>
<feature type="region of interest" description="Disordered" evidence="2">
    <location>
        <begin position="289"/>
        <end position="326"/>
    </location>
</feature>
<evidence type="ECO:0000256" key="2">
    <source>
        <dbReference type="SAM" id="MobiDB-lite"/>
    </source>
</evidence>
<feature type="region of interest" description="Disordered" evidence="2">
    <location>
        <begin position="100"/>
        <end position="121"/>
    </location>
</feature>
<dbReference type="PANTHER" id="PTHR23339">
    <property type="entry name" value="TYROSINE SPECIFIC PROTEIN PHOSPHATASE AND DUAL SPECIFICITY PROTEIN PHOSPHATASE"/>
    <property type="match status" value="1"/>
</dbReference>
<dbReference type="InterPro" id="IPR050561">
    <property type="entry name" value="PTP"/>
</dbReference>